<reference evidence="2 3" key="1">
    <citation type="submission" date="2017-01" db="EMBL/GenBank/DDBJ databases">
        <title>Novel large sulfur bacteria in the metagenomes of groundwater-fed chemosynthetic microbial mats in the Lake Huron basin.</title>
        <authorList>
            <person name="Sharrar A.M."/>
            <person name="Flood B.E."/>
            <person name="Bailey J.V."/>
            <person name="Jones D.S."/>
            <person name="Biddanda B."/>
            <person name="Ruberg S.A."/>
            <person name="Marcus D.N."/>
            <person name="Dick G.J."/>
        </authorList>
    </citation>
    <scope>NUCLEOTIDE SEQUENCE [LARGE SCALE GENOMIC DNA]</scope>
    <source>
        <strain evidence="2">A8</strain>
    </source>
</reference>
<dbReference type="Pfam" id="PF04613">
    <property type="entry name" value="LpxD"/>
    <property type="match status" value="1"/>
</dbReference>
<dbReference type="AlphaFoldDB" id="A0A1Y1Q6K6"/>
<gene>
    <name evidence="2" type="ORF">BWK73_54415</name>
</gene>
<evidence type="ECO:0000313" key="3">
    <source>
        <dbReference type="Proteomes" id="UP000192491"/>
    </source>
</evidence>
<name>A0A1Y1Q6K6_9GAMM</name>
<dbReference type="EMBL" id="MTEJ01000806">
    <property type="protein sequence ID" value="OQW97438.1"/>
    <property type="molecule type" value="Genomic_DNA"/>
</dbReference>
<dbReference type="GO" id="GO:0009245">
    <property type="term" value="P:lipid A biosynthetic process"/>
    <property type="evidence" value="ECO:0007669"/>
    <property type="project" value="InterPro"/>
</dbReference>
<sequence length="75" mass="8005">MIQGCTLQELADFTGSALQGNASVRLVSVASIEKAGAGEISYIRDAKYRHYLDDSNACADFAAGYSARLCRRLSG</sequence>
<comment type="caution">
    <text evidence="2">The sequence shown here is derived from an EMBL/GenBank/DDBJ whole genome shotgun (WGS) entry which is preliminary data.</text>
</comment>
<dbReference type="InterPro" id="IPR020573">
    <property type="entry name" value="UDP_GlcNAc_AcTrfase_non-rep"/>
</dbReference>
<accession>A0A1Y1Q6K6</accession>
<evidence type="ECO:0000259" key="1">
    <source>
        <dbReference type="Pfam" id="PF04613"/>
    </source>
</evidence>
<organism evidence="2 3">
    <name type="scientific">Thiothrix lacustris</name>
    <dbReference type="NCBI Taxonomy" id="525917"/>
    <lineage>
        <taxon>Bacteria</taxon>
        <taxon>Pseudomonadati</taxon>
        <taxon>Pseudomonadota</taxon>
        <taxon>Gammaproteobacteria</taxon>
        <taxon>Thiotrichales</taxon>
        <taxon>Thiotrichaceae</taxon>
        <taxon>Thiothrix</taxon>
    </lineage>
</organism>
<dbReference type="Gene3D" id="3.40.1390.10">
    <property type="entry name" value="MurE/MurF, N-terminal domain"/>
    <property type="match status" value="1"/>
</dbReference>
<dbReference type="GO" id="GO:0016747">
    <property type="term" value="F:acyltransferase activity, transferring groups other than amino-acyl groups"/>
    <property type="evidence" value="ECO:0007669"/>
    <property type="project" value="InterPro"/>
</dbReference>
<feature type="domain" description="UDP-3-O-[3-hydroxymyristoyl] glucosamine N-acyltransferase non-repeat region" evidence="1">
    <location>
        <begin position="25"/>
        <end position="59"/>
    </location>
</feature>
<dbReference type="Proteomes" id="UP000192491">
    <property type="component" value="Unassembled WGS sequence"/>
</dbReference>
<protein>
    <recommendedName>
        <fullName evidence="1">UDP-3-O-[3-hydroxymyristoyl] glucosamine N-acyltransferase non-repeat region domain-containing protein</fullName>
    </recommendedName>
</protein>
<dbReference type="GO" id="GO:0016020">
    <property type="term" value="C:membrane"/>
    <property type="evidence" value="ECO:0007669"/>
    <property type="project" value="GOC"/>
</dbReference>
<evidence type="ECO:0000313" key="2">
    <source>
        <dbReference type="EMBL" id="OQW97438.1"/>
    </source>
</evidence>
<proteinExistence type="predicted"/>